<feature type="compositionally biased region" description="Basic and acidic residues" evidence="1">
    <location>
        <begin position="1"/>
        <end position="18"/>
    </location>
</feature>
<organism evidence="3 4">
    <name type="scientific">Talaromyces proteolyticus</name>
    <dbReference type="NCBI Taxonomy" id="1131652"/>
    <lineage>
        <taxon>Eukaryota</taxon>
        <taxon>Fungi</taxon>
        <taxon>Dikarya</taxon>
        <taxon>Ascomycota</taxon>
        <taxon>Pezizomycotina</taxon>
        <taxon>Eurotiomycetes</taxon>
        <taxon>Eurotiomycetidae</taxon>
        <taxon>Eurotiales</taxon>
        <taxon>Trichocomaceae</taxon>
        <taxon>Talaromyces</taxon>
        <taxon>Talaromyces sect. Bacilispori</taxon>
    </lineage>
</organism>
<feature type="region of interest" description="Disordered" evidence="1">
    <location>
        <begin position="225"/>
        <end position="264"/>
    </location>
</feature>
<feature type="compositionally biased region" description="Basic residues" evidence="1">
    <location>
        <begin position="352"/>
        <end position="361"/>
    </location>
</feature>
<evidence type="ECO:0000313" key="4">
    <source>
        <dbReference type="Proteomes" id="UP001201262"/>
    </source>
</evidence>
<dbReference type="PANTHER" id="PTHR22306">
    <property type="entry name" value="CHROMOSOME 7 OPEN READING FRAME 50"/>
    <property type="match status" value="1"/>
</dbReference>
<feature type="compositionally biased region" description="Polar residues" evidence="1">
    <location>
        <begin position="99"/>
        <end position="109"/>
    </location>
</feature>
<feature type="domain" description="WKF" evidence="2">
    <location>
        <begin position="167"/>
        <end position="229"/>
    </location>
</feature>
<feature type="compositionally biased region" description="Basic and acidic residues" evidence="1">
    <location>
        <begin position="337"/>
        <end position="348"/>
    </location>
</feature>
<comment type="caution">
    <text evidence="3">The sequence shown here is derived from an EMBL/GenBank/DDBJ whole genome shotgun (WGS) entry which is preliminary data.</text>
</comment>
<dbReference type="GeneID" id="70251127"/>
<sequence>MSQETTSKDRKNKNENKEKKSKKQKRVLDNDDGELVTTVEVKKTKKSKKRRLDDDDEHYEHDEGKMESKKLKKSQRRKSVSFADDTKEVGTSEEDASSEPATATQNQDGAQGKIETEDVEEEISPEVRKQRKREKREQRRKKDIGESEMVSRKTPTPNSTDETPVLSYLSQYSENRSEWKFQKNRESQLLKKILSLDDVPAEYNRALFVYLKGLKSEGARQRLRKNAQEGIKSDEVQEQVEQGEDSAADTGSTSIPDSSKESYNEAVRRFKGNLNAGAKNFDDGVALEDADPDLKQRLEKRKRAELVLWSVSGKISKNDAGSTKPRAALENIDEEASSAKDKGKEGNQNKKAPARKKRKNRTMLVEISSSSESDSD</sequence>
<keyword evidence="4" id="KW-1185">Reference proteome</keyword>
<gene>
    <name evidence="3" type="ORF">BGW36DRAFT_430414</name>
</gene>
<dbReference type="RefSeq" id="XP_046068532.1">
    <property type="nucleotide sequence ID" value="XM_046220840.1"/>
</dbReference>
<evidence type="ECO:0000259" key="2">
    <source>
        <dbReference type="Pfam" id="PF10180"/>
    </source>
</evidence>
<dbReference type="AlphaFoldDB" id="A0AAD4KIS1"/>
<dbReference type="EMBL" id="JAJTJA010000010">
    <property type="protein sequence ID" value="KAH8692659.1"/>
    <property type="molecule type" value="Genomic_DNA"/>
</dbReference>
<reference evidence="3" key="1">
    <citation type="submission" date="2021-12" db="EMBL/GenBank/DDBJ databases">
        <title>Convergent genome expansion in fungi linked to evolution of root-endophyte symbiosis.</title>
        <authorList>
            <consortium name="DOE Joint Genome Institute"/>
            <person name="Ke Y.-H."/>
            <person name="Bonito G."/>
            <person name="Liao H.-L."/>
            <person name="Looney B."/>
            <person name="Rojas-Flechas A."/>
            <person name="Nash J."/>
            <person name="Hameed K."/>
            <person name="Schadt C."/>
            <person name="Martin F."/>
            <person name="Crous P.W."/>
            <person name="Miettinen O."/>
            <person name="Magnuson J.K."/>
            <person name="Labbe J."/>
            <person name="Jacobson D."/>
            <person name="Doktycz M.J."/>
            <person name="Veneault-Fourrey C."/>
            <person name="Kuo A."/>
            <person name="Mondo S."/>
            <person name="Calhoun S."/>
            <person name="Riley R."/>
            <person name="Ohm R."/>
            <person name="LaButti K."/>
            <person name="Andreopoulos B."/>
            <person name="Pangilinan J."/>
            <person name="Nolan M."/>
            <person name="Tritt A."/>
            <person name="Clum A."/>
            <person name="Lipzen A."/>
            <person name="Daum C."/>
            <person name="Barry K."/>
            <person name="Grigoriev I.V."/>
            <person name="Vilgalys R."/>
        </authorList>
    </citation>
    <scope>NUCLEOTIDE SEQUENCE</scope>
    <source>
        <strain evidence="3">PMI_201</strain>
    </source>
</reference>
<dbReference type="InterPro" id="IPR019327">
    <property type="entry name" value="WKF"/>
</dbReference>
<accession>A0AAD4KIS1</accession>
<dbReference type="PANTHER" id="PTHR22306:SF2">
    <property type="entry name" value="CHROMOSOME 7 OPEN READING FRAME 50"/>
    <property type="match status" value="1"/>
</dbReference>
<dbReference type="Pfam" id="PF10180">
    <property type="entry name" value="WKF"/>
    <property type="match status" value="1"/>
</dbReference>
<feature type="region of interest" description="Disordered" evidence="1">
    <location>
        <begin position="314"/>
        <end position="376"/>
    </location>
</feature>
<feature type="compositionally biased region" description="Polar residues" evidence="1">
    <location>
        <begin position="153"/>
        <end position="167"/>
    </location>
</feature>
<evidence type="ECO:0000313" key="3">
    <source>
        <dbReference type="EMBL" id="KAH8692659.1"/>
    </source>
</evidence>
<name>A0AAD4KIS1_9EURO</name>
<protein>
    <recommendedName>
        <fullName evidence="2">WKF domain-containing protein</fullName>
    </recommendedName>
</protein>
<evidence type="ECO:0000256" key="1">
    <source>
        <dbReference type="SAM" id="MobiDB-lite"/>
    </source>
</evidence>
<feature type="region of interest" description="Disordered" evidence="1">
    <location>
        <begin position="1"/>
        <end position="167"/>
    </location>
</feature>
<feature type="compositionally biased region" description="Basic residues" evidence="1">
    <location>
        <begin position="129"/>
        <end position="142"/>
    </location>
</feature>
<proteinExistence type="predicted"/>
<dbReference type="Proteomes" id="UP001201262">
    <property type="component" value="Unassembled WGS sequence"/>
</dbReference>
<feature type="compositionally biased region" description="Basic and acidic residues" evidence="1">
    <location>
        <begin position="58"/>
        <end position="69"/>
    </location>
</feature>
<feature type="compositionally biased region" description="Acidic residues" evidence="1">
    <location>
        <begin position="236"/>
        <end position="247"/>
    </location>
</feature>
<feature type="compositionally biased region" description="Basic residues" evidence="1">
    <location>
        <begin position="70"/>
        <end position="79"/>
    </location>
</feature>